<evidence type="ECO:0000313" key="10">
    <source>
        <dbReference type="EMBL" id="LAB02518.1"/>
    </source>
</evidence>
<dbReference type="FunFam" id="2.60.40.10:FF:000102">
    <property type="entry name" value="filamin-B isoform X2"/>
    <property type="match status" value="1"/>
</dbReference>
<dbReference type="GO" id="GO:0005856">
    <property type="term" value="C:cytoskeleton"/>
    <property type="evidence" value="ECO:0007669"/>
    <property type="project" value="UniProtKB-SubCell"/>
</dbReference>
<evidence type="ECO:0000256" key="6">
    <source>
        <dbReference type="ARBA" id="ARBA00022843"/>
    </source>
</evidence>
<dbReference type="PANTHER" id="PTHR38537">
    <property type="entry name" value="JITTERBUG, ISOFORM N"/>
    <property type="match status" value="1"/>
</dbReference>
<sequence>MKQMITRCRKAPSVSNIGSQCDLSLKIPEINVRDMTAQVTSPSGKSHDAEILEAENNTYCIRFVPTETGIHSVSVKYKGQHVPGSPFQFTVGPLGEGGAHKVRAGGPGLERAEAGVPADFSIWTREAGAGGLSIAVEGPSKAEIAFEDRKDGSCGVSYIVQEPGDYEVSVKFNDEHIPDSPFIVPATSTSDDARRLTVSSLRESGLKVNQPASFAVSLNGAKGVIDAKVHSPSGALEECHVTEIDEDKYAVRFIPRENGIYSVDVKFNGSHIPGSPFKIRVGEVGQAGDPGMVSAYGPGLEGGVTGNPAEFIVNTTNAGSGALSVTIDGPSKVKMDCQECSEGYKVIYTPMAPGSYLISIKFGGPYHIAGSPFKAKITGARLVPSHSLHETSSVFMDGVPKPDGAAPKFASDASKVVAKGLGLNKGFLGQKNSFTVDCSKAGNNMLLVGVHGPKTPCEEIVVKHLGNRLYNVTYLLKDRGDYILVVKWGDEHIPGSPFRISVP</sequence>
<dbReference type="PANTHER" id="PTHR38537:SF5">
    <property type="entry name" value="FILAMIN-A"/>
    <property type="match status" value="1"/>
</dbReference>
<dbReference type="SUPFAM" id="SSF81296">
    <property type="entry name" value="E set domains"/>
    <property type="match status" value="5"/>
</dbReference>
<feature type="repeat" description="Filamin" evidence="9">
    <location>
        <begin position="285"/>
        <end position="377"/>
    </location>
</feature>
<dbReference type="FunFam" id="2.60.40.10:FF:000092">
    <property type="entry name" value="Filamin-B isoform B"/>
    <property type="match status" value="1"/>
</dbReference>
<dbReference type="Pfam" id="PF00630">
    <property type="entry name" value="Filamin"/>
    <property type="match status" value="5"/>
</dbReference>
<feature type="repeat" description="Filamin" evidence="9">
    <location>
        <begin position="94"/>
        <end position="186"/>
    </location>
</feature>
<proteinExistence type="inferred from homology"/>
<dbReference type="InterPro" id="IPR017868">
    <property type="entry name" value="Filamin/ABP280_repeat-like"/>
</dbReference>
<evidence type="ECO:0000256" key="8">
    <source>
        <dbReference type="ARBA" id="ARBA00023212"/>
    </source>
</evidence>
<reference evidence="10" key="1">
    <citation type="submission" date="2017-07" db="EMBL/GenBank/DDBJ databases">
        <authorList>
            <person name="Mikheyev A."/>
            <person name="Grau M."/>
        </authorList>
    </citation>
    <scope>NUCLEOTIDE SEQUENCE</scope>
    <source>
        <tissue evidence="10">Venom_gland</tissue>
    </source>
</reference>
<organism evidence="10">
    <name type="scientific">Micrurus paraensis</name>
    <dbReference type="NCBI Taxonomy" id="1970185"/>
    <lineage>
        <taxon>Eukaryota</taxon>
        <taxon>Metazoa</taxon>
        <taxon>Chordata</taxon>
        <taxon>Craniata</taxon>
        <taxon>Vertebrata</taxon>
        <taxon>Euteleostomi</taxon>
        <taxon>Lepidosauria</taxon>
        <taxon>Squamata</taxon>
        <taxon>Bifurcata</taxon>
        <taxon>Unidentata</taxon>
        <taxon>Episquamata</taxon>
        <taxon>Toxicofera</taxon>
        <taxon>Serpentes</taxon>
        <taxon>Colubroidea</taxon>
        <taxon>Elapidae</taxon>
        <taxon>Elapinae</taxon>
        <taxon>Micrurus</taxon>
    </lineage>
</organism>
<dbReference type="InterPro" id="IPR001298">
    <property type="entry name" value="Filamin/ABP280_rpt"/>
</dbReference>
<dbReference type="GO" id="GO:0030036">
    <property type="term" value="P:actin cytoskeleton organization"/>
    <property type="evidence" value="ECO:0007669"/>
    <property type="project" value="InterPro"/>
</dbReference>
<evidence type="ECO:0000256" key="1">
    <source>
        <dbReference type="ARBA" id="ARBA00004245"/>
    </source>
</evidence>
<evidence type="ECO:0000256" key="4">
    <source>
        <dbReference type="ARBA" id="ARBA00022553"/>
    </source>
</evidence>
<evidence type="ECO:0000256" key="5">
    <source>
        <dbReference type="ARBA" id="ARBA00022737"/>
    </source>
</evidence>
<dbReference type="InterPro" id="IPR044801">
    <property type="entry name" value="Filamin"/>
</dbReference>
<dbReference type="PROSITE" id="PS50194">
    <property type="entry name" value="FILAMIN_REPEAT"/>
    <property type="match status" value="5"/>
</dbReference>
<keyword evidence="6" id="KW-0832">Ubl conjugation</keyword>
<feature type="repeat" description="Filamin" evidence="9">
    <location>
        <begin position="408"/>
        <end position="502"/>
    </location>
</feature>
<reference evidence="10" key="2">
    <citation type="submission" date="2017-11" db="EMBL/GenBank/DDBJ databases">
        <title>Coralsnake Venomics: Analyses of Venom Gland Transcriptomes and Proteomes of Six Brazilian Taxa.</title>
        <authorList>
            <person name="Aird S.D."/>
            <person name="Jorge da Silva N."/>
            <person name="Qiu L."/>
            <person name="Villar-Briones A."/>
            <person name="Aparecida-Saddi V."/>
            <person name="Campos-Telles M.P."/>
            <person name="Grau M."/>
            <person name="Mikheyev A.S."/>
        </authorList>
    </citation>
    <scope>NUCLEOTIDE SEQUENCE</scope>
    <source>
        <tissue evidence="10">Venom_gland</tissue>
    </source>
</reference>
<name>A0A2D4K1D7_9SAUR</name>
<keyword evidence="5" id="KW-0677">Repeat</keyword>
<dbReference type="InterPro" id="IPR014756">
    <property type="entry name" value="Ig_E-set"/>
</dbReference>
<evidence type="ECO:0000256" key="2">
    <source>
        <dbReference type="ARBA" id="ARBA00009238"/>
    </source>
</evidence>
<keyword evidence="3" id="KW-0963">Cytoplasm</keyword>
<dbReference type="Gene3D" id="2.60.40.10">
    <property type="entry name" value="Immunoglobulins"/>
    <property type="match status" value="5"/>
</dbReference>
<comment type="similarity">
    <text evidence="2">Belongs to the filamin family.</text>
</comment>
<dbReference type="InterPro" id="IPR013783">
    <property type="entry name" value="Ig-like_fold"/>
</dbReference>
<keyword evidence="7" id="KW-0009">Actin-binding</keyword>
<feature type="repeat" description="Filamin" evidence="9">
    <location>
        <begin position="1"/>
        <end position="91"/>
    </location>
</feature>
<dbReference type="GO" id="GO:0051015">
    <property type="term" value="F:actin filament binding"/>
    <property type="evidence" value="ECO:0007669"/>
    <property type="project" value="InterPro"/>
</dbReference>
<keyword evidence="4" id="KW-0597">Phosphoprotein</keyword>
<keyword evidence="8" id="KW-0206">Cytoskeleton</keyword>
<dbReference type="FunFam" id="2.60.40.10:FF:000125">
    <property type="entry name" value="filamin-B isoform X1"/>
    <property type="match status" value="1"/>
</dbReference>
<dbReference type="SMART" id="SM00557">
    <property type="entry name" value="IG_FLMN"/>
    <property type="match status" value="5"/>
</dbReference>
<accession>A0A2D4K1D7</accession>
<feature type="repeat" description="Filamin" evidence="9">
    <location>
        <begin position="188"/>
        <end position="281"/>
    </location>
</feature>
<dbReference type="FunFam" id="2.60.40.10:FF:000007">
    <property type="entry name" value="Filamin-B isoform C"/>
    <property type="match status" value="1"/>
</dbReference>
<evidence type="ECO:0000256" key="9">
    <source>
        <dbReference type="PROSITE-ProRule" id="PRU00087"/>
    </source>
</evidence>
<evidence type="ECO:0000256" key="3">
    <source>
        <dbReference type="ARBA" id="ARBA00022490"/>
    </source>
</evidence>
<dbReference type="AlphaFoldDB" id="A0A2D4K1D7"/>
<comment type="subcellular location">
    <subcellularLocation>
        <location evidence="1">Cytoplasm</location>
        <location evidence="1">Cytoskeleton</location>
    </subcellularLocation>
</comment>
<protein>
    <submittedName>
        <fullName evidence="10">Uncharacterized protein</fullName>
    </submittedName>
</protein>
<evidence type="ECO:0000256" key="7">
    <source>
        <dbReference type="ARBA" id="ARBA00023203"/>
    </source>
</evidence>
<dbReference type="EMBL" id="IACL01024501">
    <property type="protein sequence ID" value="LAB02518.1"/>
    <property type="molecule type" value="Transcribed_RNA"/>
</dbReference>
<dbReference type="FunFam" id="2.60.40.10:FF:000096">
    <property type="entry name" value="filamin-C isoform X2"/>
    <property type="match status" value="1"/>
</dbReference>